<keyword evidence="2" id="KW-0813">Transport</keyword>
<keyword evidence="9" id="KW-1185">Reference proteome</keyword>
<evidence type="ECO:0008006" key="10">
    <source>
        <dbReference type="Google" id="ProtNLM"/>
    </source>
</evidence>
<gene>
    <name evidence="8" type="primary">ga20462</name>
    <name evidence="8" type="ORF">PR202_ga20462</name>
</gene>
<dbReference type="EMBL" id="BQKI01000009">
    <property type="protein sequence ID" value="GJN03059.1"/>
    <property type="molecule type" value="Genomic_DNA"/>
</dbReference>
<dbReference type="GO" id="GO:0006817">
    <property type="term" value="P:phosphate ion transport"/>
    <property type="evidence" value="ECO:0007669"/>
    <property type="project" value="UniProtKB-KW"/>
</dbReference>
<evidence type="ECO:0000256" key="3">
    <source>
        <dbReference type="ARBA" id="ARBA00022692"/>
    </source>
</evidence>
<evidence type="ECO:0000256" key="1">
    <source>
        <dbReference type="ARBA" id="ARBA00004141"/>
    </source>
</evidence>
<comment type="subcellular location">
    <subcellularLocation>
        <location evidence="1">Membrane</location>
        <topology evidence="1">Multi-pass membrane protein</topology>
    </subcellularLocation>
</comment>
<dbReference type="SUPFAM" id="SSF103473">
    <property type="entry name" value="MFS general substrate transporter"/>
    <property type="match status" value="1"/>
</dbReference>
<reference evidence="8" key="1">
    <citation type="journal article" date="2018" name="DNA Res.">
        <title>Multiple hybrid de novo genome assembly of finger millet, an orphan allotetraploid crop.</title>
        <authorList>
            <person name="Hatakeyama M."/>
            <person name="Aluri S."/>
            <person name="Balachadran M.T."/>
            <person name="Sivarajan S.R."/>
            <person name="Patrignani A."/>
            <person name="Gruter S."/>
            <person name="Poveda L."/>
            <person name="Shimizu-Inatsugi R."/>
            <person name="Baeten J."/>
            <person name="Francoijs K.J."/>
            <person name="Nataraja K.N."/>
            <person name="Reddy Y.A.N."/>
            <person name="Phadnis S."/>
            <person name="Ravikumar R.L."/>
            <person name="Schlapbach R."/>
            <person name="Sreeman S.M."/>
            <person name="Shimizu K.K."/>
        </authorList>
    </citation>
    <scope>NUCLEOTIDE SEQUENCE</scope>
</reference>
<keyword evidence="2" id="KW-0592">Phosphate transport</keyword>
<dbReference type="Proteomes" id="UP001054889">
    <property type="component" value="Unassembled WGS sequence"/>
</dbReference>
<keyword evidence="5 7" id="KW-1133">Transmembrane helix</keyword>
<evidence type="ECO:0000256" key="2">
    <source>
        <dbReference type="ARBA" id="ARBA00022592"/>
    </source>
</evidence>
<dbReference type="PANTHER" id="PTHR24064">
    <property type="entry name" value="SOLUTE CARRIER FAMILY 22 MEMBER"/>
    <property type="match status" value="1"/>
</dbReference>
<evidence type="ECO:0000256" key="7">
    <source>
        <dbReference type="SAM" id="Phobius"/>
    </source>
</evidence>
<keyword evidence="4" id="KW-0769">Symport</keyword>
<feature type="transmembrane region" description="Helical" evidence="7">
    <location>
        <begin position="74"/>
        <end position="107"/>
    </location>
</feature>
<evidence type="ECO:0000256" key="6">
    <source>
        <dbReference type="ARBA" id="ARBA00023136"/>
    </source>
</evidence>
<dbReference type="AlphaFoldDB" id="A0AAV5CWR8"/>
<name>A0AAV5CWR8_ELECO</name>
<evidence type="ECO:0000313" key="8">
    <source>
        <dbReference type="EMBL" id="GJN03059.1"/>
    </source>
</evidence>
<dbReference type="GO" id="GO:0015293">
    <property type="term" value="F:symporter activity"/>
    <property type="evidence" value="ECO:0007669"/>
    <property type="project" value="UniProtKB-KW"/>
</dbReference>
<dbReference type="Gene3D" id="1.20.1250.20">
    <property type="entry name" value="MFS general substrate transporter like domains"/>
    <property type="match status" value="1"/>
</dbReference>
<comment type="caution">
    <text evidence="8">The sequence shown here is derived from an EMBL/GenBank/DDBJ whole genome shotgun (WGS) entry which is preliminary data.</text>
</comment>
<evidence type="ECO:0000313" key="9">
    <source>
        <dbReference type="Proteomes" id="UP001054889"/>
    </source>
</evidence>
<keyword evidence="3 7" id="KW-0812">Transmembrane</keyword>
<protein>
    <recommendedName>
        <fullName evidence="10">Major facilitator superfamily (MFS) profile domain-containing protein</fullName>
    </recommendedName>
</protein>
<feature type="transmembrane region" description="Helical" evidence="7">
    <location>
        <begin position="12"/>
        <end position="30"/>
    </location>
</feature>
<proteinExistence type="predicted"/>
<organism evidence="8 9">
    <name type="scientific">Eleusine coracana subsp. coracana</name>
    <dbReference type="NCBI Taxonomy" id="191504"/>
    <lineage>
        <taxon>Eukaryota</taxon>
        <taxon>Viridiplantae</taxon>
        <taxon>Streptophyta</taxon>
        <taxon>Embryophyta</taxon>
        <taxon>Tracheophyta</taxon>
        <taxon>Spermatophyta</taxon>
        <taxon>Magnoliopsida</taxon>
        <taxon>Liliopsida</taxon>
        <taxon>Poales</taxon>
        <taxon>Poaceae</taxon>
        <taxon>PACMAD clade</taxon>
        <taxon>Chloridoideae</taxon>
        <taxon>Cynodonteae</taxon>
        <taxon>Eleusininae</taxon>
        <taxon>Eleusine</taxon>
    </lineage>
</organism>
<feature type="transmembrane region" description="Helical" evidence="7">
    <location>
        <begin position="145"/>
        <end position="164"/>
    </location>
</feature>
<dbReference type="GO" id="GO:0016020">
    <property type="term" value="C:membrane"/>
    <property type="evidence" value="ECO:0007669"/>
    <property type="project" value="UniProtKB-SubCell"/>
</dbReference>
<keyword evidence="6 7" id="KW-0472">Membrane</keyword>
<dbReference type="InterPro" id="IPR036259">
    <property type="entry name" value="MFS_trans_sf"/>
</dbReference>
<evidence type="ECO:0000256" key="5">
    <source>
        <dbReference type="ARBA" id="ARBA00022989"/>
    </source>
</evidence>
<accession>A0AAV5CWR8</accession>
<evidence type="ECO:0000256" key="4">
    <source>
        <dbReference type="ARBA" id="ARBA00022847"/>
    </source>
</evidence>
<reference evidence="8" key="2">
    <citation type="submission" date="2021-12" db="EMBL/GenBank/DDBJ databases">
        <title>Resequencing data analysis of finger millet.</title>
        <authorList>
            <person name="Hatakeyama M."/>
            <person name="Aluri S."/>
            <person name="Balachadran M.T."/>
            <person name="Sivarajan S.R."/>
            <person name="Poveda L."/>
            <person name="Shimizu-Inatsugi R."/>
            <person name="Schlapbach R."/>
            <person name="Sreeman S.M."/>
            <person name="Shimizu K.K."/>
        </authorList>
    </citation>
    <scope>NUCLEOTIDE SEQUENCE</scope>
</reference>
<sequence length="183" mass="19536">MEVVRSPTTRVRLVLAVLINLLCSVVYYGLSLNVVILKTNQPLRQRALQLRRRDARLPAHRADPRPLPPCSSSAAASLLAGIGISRVACGVLGIFDVAATYDLLFIYAAELFPTVLRNVALGCTAQVTQLGAIVAPMVVVLGEKVPFAVFGASGIAAALLVSYLPETMNKPMYDTMAGLEEAE</sequence>